<organism evidence="5 6">
    <name type="scientific">Haloplanus rubicundus</name>
    <dbReference type="NCBI Taxonomy" id="1547898"/>
    <lineage>
        <taxon>Archaea</taxon>
        <taxon>Methanobacteriati</taxon>
        <taxon>Methanobacteriota</taxon>
        <taxon>Stenosarchaea group</taxon>
        <taxon>Halobacteria</taxon>
        <taxon>Halobacteriales</taxon>
        <taxon>Haloferacaceae</taxon>
        <taxon>Haloplanus</taxon>
    </lineage>
</organism>
<accession>A0A345E7Z3</accession>
<proteinExistence type="predicted"/>
<name>A0A345E7Z3_9EURY</name>
<evidence type="ECO:0000313" key="6">
    <source>
        <dbReference type="Proteomes" id="UP000253273"/>
    </source>
</evidence>
<dbReference type="KEGG" id="haj:DU500_17720"/>
<dbReference type="Pfam" id="PF24035">
    <property type="entry name" value="DUF7344"/>
    <property type="match status" value="1"/>
</dbReference>
<evidence type="ECO:0000313" key="5">
    <source>
        <dbReference type="EMBL" id="AXG08315.1"/>
    </source>
</evidence>
<dbReference type="InterPro" id="IPR055768">
    <property type="entry name" value="DUF7344"/>
</dbReference>
<keyword evidence="1" id="KW-0805">Transcription regulation</keyword>
<geneLocation type="plasmid" evidence="5 6">
    <name>pCBA1113-02</name>
</geneLocation>
<dbReference type="SUPFAM" id="SSF46785">
    <property type="entry name" value="Winged helix' DNA-binding domain"/>
    <property type="match status" value="1"/>
</dbReference>
<evidence type="ECO:0000256" key="1">
    <source>
        <dbReference type="ARBA" id="ARBA00023015"/>
    </source>
</evidence>
<dbReference type="InterPro" id="IPR007050">
    <property type="entry name" value="HTH_bacterioopsin"/>
</dbReference>
<evidence type="ECO:0000259" key="3">
    <source>
        <dbReference type="Pfam" id="PF04967"/>
    </source>
</evidence>
<keyword evidence="2" id="KW-0804">Transcription</keyword>
<evidence type="ECO:0000259" key="4">
    <source>
        <dbReference type="Pfam" id="PF24035"/>
    </source>
</evidence>
<gene>
    <name evidence="5" type="ORF">DU500_17720</name>
</gene>
<evidence type="ECO:0000256" key="2">
    <source>
        <dbReference type="ARBA" id="ARBA00023163"/>
    </source>
</evidence>
<dbReference type="Pfam" id="PF04967">
    <property type="entry name" value="HTH_10"/>
    <property type="match status" value="1"/>
</dbReference>
<feature type="domain" description="HTH bat-type" evidence="3">
    <location>
        <begin position="16"/>
        <end position="66"/>
    </location>
</feature>
<dbReference type="EMBL" id="CP031152">
    <property type="protein sequence ID" value="AXG08315.1"/>
    <property type="molecule type" value="Genomic_DNA"/>
</dbReference>
<dbReference type="Proteomes" id="UP000253273">
    <property type="component" value="Plasmid pCBA1113-02"/>
</dbReference>
<dbReference type="InterPro" id="IPR036388">
    <property type="entry name" value="WH-like_DNA-bd_sf"/>
</dbReference>
<keyword evidence="5" id="KW-0614">Plasmid</keyword>
<sequence length="190" mass="21808">MAEKTPAVDEPDQSLLTTNERETLRLALERGYFAVPRETTLVDLSNELNRSDVQVSEEIRQGIATVLQRPSALELPPEDIRTDGGGTSRLDRIFDVLKHPYRRRILMLVSEHNPRDEDEFSVGELATEDDDLELLTTELYHVHLPKLADAGYIEWDEDTHTIRRGPNFDEIAPLLRLMDDHQDELPEGWP</sequence>
<dbReference type="Gene3D" id="1.10.10.10">
    <property type="entry name" value="Winged helix-like DNA-binding domain superfamily/Winged helix DNA-binding domain"/>
    <property type="match status" value="1"/>
</dbReference>
<reference evidence="5 6" key="1">
    <citation type="submission" date="2018-07" db="EMBL/GenBank/DDBJ databases">
        <title>Genome sequences of Haloplanus sp. CBA1113.</title>
        <authorList>
            <person name="Kim Y.B."/>
            <person name="Roh S.W."/>
        </authorList>
    </citation>
    <scope>NUCLEOTIDE SEQUENCE [LARGE SCALE GENOMIC DNA]</scope>
    <source>
        <strain evidence="5 6">CBA1113</strain>
        <plasmid evidence="5 6">pCBA1113-02</plasmid>
    </source>
</reference>
<keyword evidence="6" id="KW-1185">Reference proteome</keyword>
<dbReference type="InterPro" id="IPR036390">
    <property type="entry name" value="WH_DNA-bd_sf"/>
</dbReference>
<feature type="domain" description="DUF7344" evidence="4">
    <location>
        <begin position="94"/>
        <end position="163"/>
    </location>
</feature>
<protein>
    <submittedName>
        <fullName evidence="5">Uncharacterized protein</fullName>
    </submittedName>
</protein>
<dbReference type="AlphaFoldDB" id="A0A345E7Z3"/>